<protein>
    <submittedName>
        <fullName evidence="1">Uncharacterized protein</fullName>
    </submittedName>
</protein>
<evidence type="ECO:0000313" key="2">
    <source>
        <dbReference type="Proteomes" id="UP000600946"/>
    </source>
</evidence>
<sequence length="171" mass="18280">MLLAAECLVVSAGLSAVDARIGGMTLCYYFSAADDQAAVTVLQTPGGPGRAELDVFLLKNIDPVVAIAQLEAIMTGCSYEEASERPRSGELLSSEEDGPPFVVTLSDTLFDALVTAPQDDLVRFAEPWSKTDELQQIRIGAEVAADVLKGLAGLAQRARTSGQRLYCWWAL</sequence>
<keyword evidence="2" id="KW-1185">Reference proteome</keyword>
<dbReference type="EMBL" id="BMUU01000001">
    <property type="protein sequence ID" value="GGY12985.1"/>
    <property type="molecule type" value="Genomic_DNA"/>
</dbReference>
<dbReference type="GeneID" id="96288084"/>
<proteinExistence type="predicted"/>
<dbReference type="Proteomes" id="UP000600946">
    <property type="component" value="Unassembled WGS sequence"/>
</dbReference>
<comment type="caution">
    <text evidence="1">The sequence shown here is derived from an EMBL/GenBank/DDBJ whole genome shotgun (WGS) entry which is preliminary data.</text>
</comment>
<dbReference type="RefSeq" id="WP_229891981.1">
    <property type="nucleotide sequence ID" value="NZ_BMUU01000001.1"/>
</dbReference>
<accession>A0ABQ2ZD04</accession>
<gene>
    <name evidence="1" type="ORF">GCM10010326_00140</name>
</gene>
<evidence type="ECO:0000313" key="1">
    <source>
        <dbReference type="EMBL" id="GGY12985.1"/>
    </source>
</evidence>
<organism evidence="1 2">
    <name type="scientific">Streptomyces xanthochromogenes</name>
    <dbReference type="NCBI Taxonomy" id="67384"/>
    <lineage>
        <taxon>Bacteria</taxon>
        <taxon>Bacillati</taxon>
        <taxon>Actinomycetota</taxon>
        <taxon>Actinomycetes</taxon>
        <taxon>Kitasatosporales</taxon>
        <taxon>Streptomycetaceae</taxon>
        <taxon>Streptomyces</taxon>
    </lineage>
</organism>
<name>A0ABQ2ZD04_9ACTN</name>
<reference evidence="2" key="1">
    <citation type="journal article" date="2019" name="Int. J. Syst. Evol. Microbiol.">
        <title>The Global Catalogue of Microorganisms (GCM) 10K type strain sequencing project: providing services to taxonomists for standard genome sequencing and annotation.</title>
        <authorList>
            <consortium name="The Broad Institute Genomics Platform"/>
            <consortium name="The Broad Institute Genome Sequencing Center for Infectious Disease"/>
            <person name="Wu L."/>
            <person name="Ma J."/>
        </authorList>
    </citation>
    <scope>NUCLEOTIDE SEQUENCE [LARGE SCALE GENOMIC DNA]</scope>
    <source>
        <strain evidence="2">JCM 4594</strain>
    </source>
</reference>